<dbReference type="CDD" id="cd05195">
    <property type="entry name" value="enoyl_red"/>
    <property type="match status" value="2"/>
</dbReference>
<dbReference type="AlphaFoldDB" id="A0A0D2LS23"/>
<dbReference type="EC" id="2.7.1.-" evidence="3"/>
<dbReference type="RefSeq" id="XP_013891656.1">
    <property type="nucleotide sequence ID" value="XM_014036202.1"/>
</dbReference>
<dbReference type="Proteomes" id="UP000054498">
    <property type="component" value="Unassembled WGS sequence"/>
</dbReference>
<dbReference type="OrthoDB" id="10257049at2759"/>
<dbReference type="GeneID" id="25732977"/>
<dbReference type="GO" id="GO:0016491">
    <property type="term" value="F:oxidoreductase activity"/>
    <property type="evidence" value="ECO:0007669"/>
    <property type="project" value="InterPro"/>
</dbReference>
<dbReference type="KEGG" id="mng:MNEG_15327"/>
<dbReference type="InterPro" id="IPR020843">
    <property type="entry name" value="ER"/>
</dbReference>
<feature type="compositionally biased region" description="Pro residues" evidence="1">
    <location>
        <begin position="315"/>
        <end position="333"/>
    </location>
</feature>
<dbReference type="PANTHER" id="PTHR43677">
    <property type="entry name" value="SHORT-CHAIN DEHYDROGENASE/REDUCTASE"/>
    <property type="match status" value="1"/>
</dbReference>
<dbReference type="Pfam" id="PF08240">
    <property type="entry name" value="ADH_N"/>
    <property type="match status" value="1"/>
</dbReference>
<feature type="non-terminal residue" evidence="3">
    <location>
        <position position="664"/>
    </location>
</feature>
<accession>A0A0D2LS23</accession>
<sequence length="664" mass="66034">MSAMGFLPGLNSSIGTEVAGLISELGSGAAARRPGLAPGTRAIALALRSGAPGAASHVTAPAEMIVPLPDGVPLAEAAGYLGTHLAARYALVDRARLAAGDTLLLHSALGGMGQAALRIAQRVGCRIIASAGSAAKRERLAREPGVVAVLDSRAPPASWGPTVAAATGGRGADVVLNSLSGAGLVGSLALVAPGGRFVEVGKRDILGGTPLDLSLLKRNISFISAHIDILDQDDPAAFVELLNNSAAEVFADVAAGRAPEVHVLPFDPPTAVQALRKLASGTHTGKLVLEMRPGWAPGAAELAAAPLVRVAPAAPMPPAQPRAQPPAPAPPPRQAAAAAARAVDASGWGASAAPAAGTTAGGASWELGMTSPGQLSSVGFVEARLPPLREGEVRVEVAGIGLNFRDVMVGLDLLPGFKVPLGLELSGLVAEVGPGVADALPALCCGARVAAILLDVLSPIAAGRAAGAAAAAAAPPGAAGLVAVPAALCVPLPDGVPLVEAAGHLTTHLTAHYALIERARLAAGDTLLLHSALGGLGQAALRVAQRVGCRIIASAGSPAKRERLAREPGVVAVLDSRAPPASWGPTVAAATGGRGVDVVLNSLSGAGLVGSLELVAPGGRFVEVGKRDILGGTPLDLSLLKHNISFISAHVDMLAQDNAETLVR</sequence>
<dbReference type="Pfam" id="PF00107">
    <property type="entry name" value="ADH_zinc_N"/>
    <property type="match status" value="2"/>
</dbReference>
<dbReference type="InterPro" id="IPR051397">
    <property type="entry name" value="Zn-ADH-like_protein"/>
</dbReference>
<dbReference type="SMART" id="SM00829">
    <property type="entry name" value="PKS_ER"/>
    <property type="match status" value="2"/>
</dbReference>
<evidence type="ECO:0000259" key="2">
    <source>
        <dbReference type="SMART" id="SM00829"/>
    </source>
</evidence>
<dbReference type="SUPFAM" id="SSF50129">
    <property type="entry name" value="GroES-like"/>
    <property type="match status" value="2"/>
</dbReference>
<feature type="domain" description="Enoyl reductase (ER)" evidence="2">
    <location>
        <begin position="373"/>
        <end position="663"/>
    </location>
</feature>
<gene>
    <name evidence="3" type="ORF">MNEG_15327</name>
</gene>
<dbReference type="SUPFAM" id="SSF51735">
    <property type="entry name" value="NAD(P)-binding Rossmann-fold domains"/>
    <property type="match status" value="2"/>
</dbReference>
<name>A0A0D2LS23_9CHLO</name>
<evidence type="ECO:0000256" key="1">
    <source>
        <dbReference type="SAM" id="MobiDB-lite"/>
    </source>
</evidence>
<dbReference type="Gene3D" id="3.90.180.10">
    <property type="entry name" value="Medium-chain alcohol dehydrogenases, catalytic domain"/>
    <property type="match status" value="2"/>
</dbReference>
<evidence type="ECO:0000313" key="4">
    <source>
        <dbReference type="Proteomes" id="UP000054498"/>
    </source>
</evidence>
<feature type="domain" description="Enoyl reductase (ER)" evidence="2">
    <location>
        <begin position="1"/>
        <end position="289"/>
    </location>
</feature>
<dbReference type="InterPro" id="IPR013154">
    <property type="entry name" value="ADH-like_N"/>
</dbReference>
<evidence type="ECO:0000313" key="3">
    <source>
        <dbReference type="EMBL" id="KIY92636.1"/>
    </source>
</evidence>
<dbReference type="InterPro" id="IPR036291">
    <property type="entry name" value="NAD(P)-bd_dom_sf"/>
</dbReference>
<organism evidence="3 4">
    <name type="scientific">Monoraphidium neglectum</name>
    <dbReference type="NCBI Taxonomy" id="145388"/>
    <lineage>
        <taxon>Eukaryota</taxon>
        <taxon>Viridiplantae</taxon>
        <taxon>Chlorophyta</taxon>
        <taxon>core chlorophytes</taxon>
        <taxon>Chlorophyceae</taxon>
        <taxon>CS clade</taxon>
        <taxon>Sphaeropleales</taxon>
        <taxon>Selenastraceae</taxon>
        <taxon>Monoraphidium</taxon>
    </lineage>
</organism>
<keyword evidence="3" id="KW-0808">Transferase</keyword>
<protein>
    <submittedName>
        <fullName evidence="3">Beta-ketoacyl synthase</fullName>
        <ecNumber evidence="3">2.7.1.-</ecNumber>
    </submittedName>
</protein>
<feature type="region of interest" description="Disordered" evidence="1">
    <location>
        <begin position="315"/>
        <end position="340"/>
    </location>
</feature>
<dbReference type="GO" id="GO:0016740">
    <property type="term" value="F:transferase activity"/>
    <property type="evidence" value="ECO:0007669"/>
    <property type="project" value="UniProtKB-KW"/>
</dbReference>
<reference evidence="3 4" key="1">
    <citation type="journal article" date="2013" name="BMC Genomics">
        <title>Reconstruction of the lipid metabolism for the microalga Monoraphidium neglectum from its genome sequence reveals characteristics suitable for biofuel production.</title>
        <authorList>
            <person name="Bogen C."/>
            <person name="Al-Dilaimi A."/>
            <person name="Albersmeier A."/>
            <person name="Wichmann J."/>
            <person name="Grundmann M."/>
            <person name="Rupp O."/>
            <person name="Lauersen K.J."/>
            <person name="Blifernez-Klassen O."/>
            <person name="Kalinowski J."/>
            <person name="Goesmann A."/>
            <person name="Mussgnug J.H."/>
            <person name="Kruse O."/>
        </authorList>
    </citation>
    <scope>NUCLEOTIDE SEQUENCE [LARGE SCALE GENOMIC DNA]</scope>
    <source>
        <strain evidence="3 4">SAG 48.87</strain>
    </source>
</reference>
<dbReference type="PANTHER" id="PTHR43677:SF4">
    <property type="entry name" value="QUINONE OXIDOREDUCTASE-LIKE PROTEIN 2"/>
    <property type="match status" value="1"/>
</dbReference>
<keyword evidence="4" id="KW-1185">Reference proteome</keyword>
<dbReference type="STRING" id="145388.A0A0D2LS23"/>
<dbReference type="EMBL" id="KK105445">
    <property type="protein sequence ID" value="KIY92636.1"/>
    <property type="molecule type" value="Genomic_DNA"/>
</dbReference>
<dbReference type="InterPro" id="IPR013149">
    <property type="entry name" value="ADH-like_C"/>
</dbReference>
<dbReference type="InterPro" id="IPR011032">
    <property type="entry name" value="GroES-like_sf"/>
</dbReference>
<proteinExistence type="predicted"/>